<dbReference type="SUPFAM" id="SSF142984">
    <property type="entry name" value="Nqo1 middle domain-like"/>
    <property type="match status" value="1"/>
</dbReference>
<dbReference type="PROSITE" id="PS51379">
    <property type="entry name" value="4FE4S_FER_2"/>
    <property type="match status" value="2"/>
</dbReference>
<dbReference type="SMART" id="SM00928">
    <property type="entry name" value="NADH_4Fe-4S"/>
    <property type="match status" value="1"/>
</dbReference>
<feature type="domain" description="4Fe-4S ferredoxin-type" evidence="5">
    <location>
        <begin position="352"/>
        <end position="381"/>
    </location>
</feature>
<dbReference type="InterPro" id="IPR017896">
    <property type="entry name" value="4Fe4S_Fe-S-bd"/>
</dbReference>
<dbReference type="Gene3D" id="1.20.1440.230">
    <property type="entry name" value="NADH-ubiquinone oxidoreductase 51kDa subunit, iron-sulphur binding domain"/>
    <property type="match status" value="1"/>
</dbReference>
<protein>
    <submittedName>
        <fullName evidence="6">NADH-ubiquinone oxidoreductase-F iron-sulfur binding region domain-containing protein</fullName>
    </submittedName>
</protein>
<dbReference type="Proteomes" id="UP001276854">
    <property type="component" value="Unassembled WGS sequence"/>
</dbReference>
<keyword evidence="7" id="KW-1185">Reference proteome</keyword>
<dbReference type="Pfam" id="PF10589">
    <property type="entry name" value="NADH_4Fe-4S"/>
    <property type="match status" value="1"/>
</dbReference>
<gene>
    <name evidence="6" type="ORF">RZO55_21335</name>
</gene>
<dbReference type="Gene3D" id="3.10.20.600">
    <property type="match status" value="1"/>
</dbReference>
<evidence type="ECO:0000256" key="2">
    <source>
        <dbReference type="ARBA" id="ARBA00023004"/>
    </source>
</evidence>
<dbReference type="SUPFAM" id="SSF140490">
    <property type="entry name" value="Nqo1C-terminal domain-like"/>
    <property type="match status" value="1"/>
</dbReference>
<keyword evidence="2" id="KW-0408">Iron</keyword>
<dbReference type="Gene3D" id="3.30.70.20">
    <property type="match status" value="1"/>
</dbReference>
<evidence type="ECO:0000256" key="3">
    <source>
        <dbReference type="ARBA" id="ARBA00023014"/>
    </source>
</evidence>
<keyword evidence="3" id="KW-0411">Iron-sulfur</keyword>
<evidence type="ECO:0000259" key="5">
    <source>
        <dbReference type="PROSITE" id="PS51379"/>
    </source>
</evidence>
<evidence type="ECO:0000256" key="1">
    <source>
        <dbReference type="ARBA" id="ARBA00022723"/>
    </source>
</evidence>
<keyword evidence="1" id="KW-0479">Metal-binding</keyword>
<feature type="region of interest" description="Disordered" evidence="4">
    <location>
        <begin position="393"/>
        <end position="413"/>
    </location>
</feature>
<proteinExistence type="predicted"/>
<evidence type="ECO:0000313" key="7">
    <source>
        <dbReference type="Proteomes" id="UP001276854"/>
    </source>
</evidence>
<evidence type="ECO:0000313" key="6">
    <source>
        <dbReference type="EMBL" id="MDW2800120.1"/>
    </source>
</evidence>
<dbReference type="PANTHER" id="PTHR43578">
    <property type="entry name" value="NADH-QUINONE OXIDOREDUCTASE SUBUNIT F"/>
    <property type="match status" value="1"/>
</dbReference>
<dbReference type="EMBL" id="JAWONS010000290">
    <property type="protein sequence ID" value="MDW2800120.1"/>
    <property type="molecule type" value="Genomic_DNA"/>
</dbReference>
<name>A0ABU4GR49_9CLOT</name>
<dbReference type="InterPro" id="IPR019575">
    <property type="entry name" value="Nuop51_4Fe4S-bd"/>
</dbReference>
<comment type="caution">
    <text evidence="6">The sequence shown here is derived from an EMBL/GenBank/DDBJ whole genome shotgun (WGS) entry which is preliminary data.</text>
</comment>
<dbReference type="SUPFAM" id="SSF54862">
    <property type="entry name" value="4Fe-4S ferredoxins"/>
    <property type="match status" value="1"/>
</dbReference>
<organism evidence="6 7">
    <name type="scientific">Clostridium boliviensis</name>
    <dbReference type="NCBI Taxonomy" id="318465"/>
    <lineage>
        <taxon>Bacteria</taxon>
        <taxon>Bacillati</taxon>
        <taxon>Bacillota</taxon>
        <taxon>Clostridia</taxon>
        <taxon>Eubacteriales</taxon>
        <taxon>Clostridiaceae</taxon>
        <taxon>Clostridium</taxon>
    </lineage>
</organism>
<dbReference type="InterPro" id="IPR037207">
    <property type="entry name" value="Nuop51_4Fe4S-bd_sf"/>
</dbReference>
<sequence length="413" mass="46031">METERIEIFGHGIKGRPSAERWSSREWKELVCLFPEDQGESGNVKYLLEHYMDEIISGMEALRDRLKLSSICALLSKEYDIYEEKFRLSGIQTKLTDDMKGIQKEIFKEGILVHHAETMLALHRFLTGKNYVPHKIVSVTGDVMEPGIYEIPFGITLEEIITKYAKGVTAGKTVKFVSAGGSMGAVYGVDELDTPFTYSSLLKEGTMLESAQIEVCSNDTCIVDWACKRMLINSRKTCGTCVYCREGIYQLYRILQDATEGKGRDGDLSLMKEICETLKAGTLCDIGRSSAVPLLTAMKKFGEEFEKHIDRKICQSLSCISYVKFYIDPALCNGCGDCMVCPEHAVRGGANLIHIIDPDICSKCERCTKVCSRNAVRRYGTVKPVLPSEPVQAGSFSGEGNGLKKGLGRRRRV</sequence>
<reference evidence="6 7" key="1">
    <citation type="submission" date="2023-10" db="EMBL/GenBank/DDBJ databases">
        <title>A novel Glycoside Hydrolase 43-Like Enzyme from Clostrdium boliviensis is an Endo-xylanase, and a Candidate for Xylooligosaccharides Production from Different Xylan Substrates.</title>
        <authorList>
            <person name="Alvarez M.T."/>
            <person name="Rocabado-Villegas L.R."/>
            <person name="Salas-Veizaga D.M."/>
            <person name="Linares-Pasten J.A."/>
            <person name="Gudmundsdottir E.E."/>
            <person name="Hreggvidsson G.O."/>
            <person name="Adlercreutz P."/>
            <person name="Nordberg Karlsson E."/>
        </authorList>
    </citation>
    <scope>NUCLEOTIDE SEQUENCE [LARGE SCALE GENOMIC DNA]</scope>
    <source>
        <strain evidence="6 7">E-1</strain>
    </source>
</reference>
<dbReference type="PANTHER" id="PTHR43578:SF3">
    <property type="entry name" value="NADH-QUINONE OXIDOREDUCTASE SUBUNIT F"/>
    <property type="match status" value="1"/>
</dbReference>
<accession>A0ABU4GR49</accession>
<feature type="domain" description="4Fe-4S ferredoxin-type" evidence="5">
    <location>
        <begin position="323"/>
        <end position="351"/>
    </location>
</feature>
<evidence type="ECO:0000256" key="4">
    <source>
        <dbReference type="SAM" id="MobiDB-lite"/>
    </source>
</evidence>